<gene>
    <name evidence="6 7" type="primary">def</name>
    <name evidence="7" type="synonym">fms</name>
    <name evidence="7" type="ORF">WIGMOR_0262</name>
</gene>
<dbReference type="eggNOG" id="COG0242">
    <property type="taxonomic scope" value="Bacteria"/>
</dbReference>
<dbReference type="KEGG" id="wgl:WIGMOR_0262"/>
<feature type="binding site" evidence="6">
    <location>
        <position position="137"/>
    </location>
    <ligand>
        <name>Fe cation</name>
        <dbReference type="ChEBI" id="CHEBI:24875"/>
    </ligand>
</feature>
<keyword evidence="8" id="KW-1185">Reference proteome</keyword>
<dbReference type="InterPro" id="IPR023635">
    <property type="entry name" value="Peptide_deformylase"/>
</dbReference>
<dbReference type="GO" id="GO:0046872">
    <property type="term" value="F:metal ion binding"/>
    <property type="evidence" value="ECO:0007669"/>
    <property type="project" value="UniProtKB-KW"/>
</dbReference>
<evidence type="ECO:0000256" key="4">
    <source>
        <dbReference type="ARBA" id="ARBA00022917"/>
    </source>
</evidence>
<feature type="active site" evidence="6">
    <location>
        <position position="134"/>
    </location>
</feature>
<dbReference type="GO" id="GO:0006412">
    <property type="term" value="P:translation"/>
    <property type="evidence" value="ECO:0007669"/>
    <property type="project" value="UniProtKB-UniRule"/>
</dbReference>
<keyword evidence="4 6" id="KW-0648">Protein biosynthesis</keyword>
<dbReference type="InterPro" id="IPR036821">
    <property type="entry name" value="Peptide_deformylase_sf"/>
</dbReference>
<accession>H6Q4P3</accession>
<dbReference type="OrthoDB" id="9804313at2"/>
<dbReference type="GO" id="GO:0042586">
    <property type="term" value="F:peptide deformylase activity"/>
    <property type="evidence" value="ECO:0007669"/>
    <property type="project" value="UniProtKB-UniRule"/>
</dbReference>
<dbReference type="Gene3D" id="3.90.45.10">
    <property type="entry name" value="Peptide deformylase"/>
    <property type="match status" value="1"/>
</dbReference>
<keyword evidence="2 6" id="KW-0479">Metal-binding</keyword>
<dbReference type="AlphaFoldDB" id="H6Q4P3"/>
<dbReference type="HOGENOM" id="CLU_061901_2_1_6"/>
<dbReference type="EMBL" id="CP003315">
    <property type="protein sequence ID" value="AFA41103.1"/>
    <property type="molecule type" value="Genomic_DNA"/>
</dbReference>
<dbReference type="EC" id="3.5.1.88" evidence="6"/>
<dbReference type="SUPFAM" id="SSF56420">
    <property type="entry name" value="Peptide deformylase"/>
    <property type="match status" value="1"/>
</dbReference>
<proteinExistence type="inferred from homology"/>
<comment type="cofactor">
    <cofactor evidence="6">
        <name>Fe(2+)</name>
        <dbReference type="ChEBI" id="CHEBI:29033"/>
    </cofactor>
    <text evidence="6">Binds 1 Fe(2+) ion.</text>
</comment>
<dbReference type="RefSeq" id="WP_014354042.1">
    <property type="nucleotide sequence ID" value="NC_016893.1"/>
</dbReference>
<dbReference type="PRINTS" id="PR01576">
    <property type="entry name" value="PDEFORMYLASE"/>
</dbReference>
<evidence type="ECO:0000256" key="5">
    <source>
        <dbReference type="ARBA" id="ARBA00023004"/>
    </source>
</evidence>
<dbReference type="NCBIfam" id="TIGR00079">
    <property type="entry name" value="pept_deformyl"/>
    <property type="match status" value="1"/>
</dbReference>
<dbReference type="HAMAP" id="MF_00163">
    <property type="entry name" value="Pep_deformylase"/>
    <property type="match status" value="1"/>
</dbReference>
<feature type="binding site" evidence="6">
    <location>
        <position position="91"/>
    </location>
    <ligand>
        <name>Fe cation</name>
        <dbReference type="ChEBI" id="CHEBI:24875"/>
    </ligand>
</feature>
<evidence type="ECO:0000256" key="6">
    <source>
        <dbReference type="HAMAP-Rule" id="MF_00163"/>
    </source>
</evidence>
<dbReference type="Pfam" id="PF01327">
    <property type="entry name" value="Pep_deformylase"/>
    <property type="match status" value="1"/>
</dbReference>
<evidence type="ECO:0000256" key="1">
    <source>
        <dbReference type="ARBA" id="ARBA00010759"/>
    </source>
</evidence>
<evidence type="ECO:0000256" key="2">
    <source>
        <dbReference type="ARBA" id="ARBA00022723"/>
    </source>
</evidence>
<comment type="function">
    <text evidence="6">Removes the formyl group from the N-terminal Met of newly synthesized proteins. Requires at least a dipeptide for an efficient rate of reaction. N-terminal L-methionine is a prerequisite for activity but the enzyme has broad specificity at other positions.</text>
</comment>
<protein>
    <recommendedName>
        <fullName evidence="6">Peptide deformylase</fullName>
        <shortName evidence="6">PDF</shortName>
        <ecNumber evidence="6">3.5.1.88</ecNumber>
    </recommendedName>
    <alternativeName>
        <fullName evidence="6">Polypeptide deformylase</fullName>
    </alternativeName>
</protein>
<comment type="similarity">
    <text evidence="1 6">Belongs to the polypeptide deformylase family.</text>
</comment>
<dbReference type="NCBIfam" id="NF001159">
    <property type="entry name" value="PRK00150.1-3"/>
    <property type="match status" value="1"/>
</dbReference>
<reference evidence="7 8" key="1">
    <citation type="journal article" date="2012" name="MBio">
        <title>Insight into the transmission biology and species-specific functional capabilities of tsetse (Diptera: glossinidae) obligate symbiont wigglesworthia.</title>
        <authorList>
            <person name="Rio R.V."/>
            <person name="Symula R.E."/>
            <person name="Wang J."/>
            <person name="Lohs C."/>
            <person name="Wu Y.N."/>
            <person name="Snyder A.K."/>
            <person name="Bjornson R.D."/>
            <person name="Oshima K."/>
            <person name="Biehl B.S."/>
            <person name="Perna N.T."/>
            <person name="Hattori M."/>
            <person name="Aksoy S."/>
        </authorList>
    </citation>
    <scope>NUCLEOTIDE SEQUENCE [LARGE SCALE GENOMIC DNA]</scope>
    <source>
        <strain evidence="7">WGM</strain>
    </source>
</reference>
<evidence type="ECO:0000313" key="7">
    <source>
        <dbReference type="EMBL" id="AFA41103.1"/>
    </source>
</evidence>
<evidence type="ECO:0000313" key="8">
    <source>
        <dbReference type="Proteomes" id="UP000009061"/>
    </source>
</evidence>
<comment type="catalytic activity">
    <reaction evidence="6">
        <text>N-terminal N-formyl-L-methionyl-[peptide] + H2O = N-terminal L-methionyl-[peptide] + formate</text>
        <dbReference type="Rhea" id="RHEA:24420"/>
        <dbReference type="Rhea" id="RHEA-COMP:10639"/>
        <dbReference type="Rhea" id="RHEA-COMP:10640"/>
        <dbReference type="ChEBI" id="CHEBI:15377"/>
        <dbReference type="ChEBI" id="CHEBI:15740"/>
        <dbReference type="ChEBI" id="CHEBI:49298"/>
        <dbReference type="ChEBI" id="CHEBI:64731"/>
        <dbReference type="EC" id="3.5.1.88"/>
    </reaction>
</comment>
<dbReference type="PIRSF" id="PIRSF004749">
    <property type="entry name" value="Pep_def"/>
    <property type="match status" value="1"/>
</dbReference>
<sequence>MSILSILHYPDKRLRNVASSVTSINKKIQTLIDNMFETMYLQEGIGLAATQVDIHKRIIVIDTSKQKNEKIVLINPKFLNKYGSEIFEEGCLSIPNMRVYVSRSSTVKIEAFNYYGKKFFLKATGLLSSCIQHEMDHLIGKLLIDHSIRKL</sequence>
<dbReference type="Proteomes" id="UP000009061">
    <property type="component" value="Chromosome"/>
</dbReference>
<dbReference type="STRING" id="1142511.WIGMOR_0262"/>
<dbReference type="PANTHER" id="PTHR10458:SF21">
    <property type="entry name" value="PEPTIDE DEFORMYLASE"/>
    <property type="match status" value="1"/>
</dbReference>
<organism evidence="7 8">
    <name type="scientific">Wigglesworthia glossinidia endosymbiont of Glossina morsitans morsitans</name>
    <name type="common">Yale colony</name>
    <dbReference type="NCBI Taxonomy" id="1142511"/>
    <lineage>
        <taxon>Bacteria</taxon>
        <taxon>Pseudomonadati</taxon>
        <taxon>Pseudomonadota</taxon>
        <taxon>Gammaproteobacteria</taxon>
        <taxon>Enterobacterales</taxon>
        <taxon>Erwiniaceae</taxon>
        <taxon>Wigglesworthia</taxon>
    </lineage>
</organism>
<keyword evidence="5 6" id="KW-0408">Iron</keyword>
<dbReference type="PANTHER" id="PTHR10458">
    <property type="entry name" value="PEPTIDE DEFORMYLASE"/>
    <property type="match status" value="1"/>
</dbReference>
<feature type="binding site" evidence="6">
    <location>
        <position position="133"/>
    </location>
    <ligand>
        <name>Fe cation</name>
        <dbReference type="ChEBI" id="CHEBI:24875"/>
    </ligand>
</feature>
<evidence type="ECO:0000256" key="3">
    <source>
        <dbReference type="ARBA" id="ARBA00022801"/>
    </source>
</evidence>
<keyword evidence="3 6" id="KW-0378">Hydrolase</keyword>
<name>H6Q4P3_WIGGL</name>
<dbReference type="CDD" id="cd00487">
    <property type="entry name" value="Pep_deformylase"/>
    <property type="match status" value="1"/>
</dbReference>